<evidence type="ECO:0000256" key="1">
    <source>
        <dbReference type="SAM" id="Phobius"/>
    </source>
</evidence>
<accession>A0ABX0XLI8</accession>
<feature type="transmembrane region" description="Helical" evidence="1">
    <location>
        <begin position="53"/>
        <end position="75"/>
    </location>
</feature>
<dbReference type="PANTHER" id="PTHR41795:SF1">
    <property type="entry name" value="EXOPOLYSACCHARIDE SYNTHESIS PROTEIN"/>
    <property type="match status" value="1"/>
</dbReference>
<feature type="transmembrane region" description="Helical" evidence="1">
    <location>
        <begin position="129"/>
        <end position="145"/>
    </location>
</feature>
<name>A0ABX0XLI8_9SPHN</name>
<keyword evidence="1" id="KW-0472">Membrane</keyword>
<evidence type="ECO:0008006" key="4">
    <source>
        <dbReference type="Google" id="ProtNLM"/>
    </source>
</evidence>
<keyword evidence="1" id="KW-1133">Transmembrane helix</keyword>
<feature type="transmembrane region" description="Helical" evidence="1">
    <location>
        <begin position="178"/>
        <end position="196"/>
    </location>
</feature>
<reference evidence="2 3" key="1">
    <citation type="submission" date="2020-03" db="EMBL/GenBank/DDBJ databases">
        <title>Genomic Encyclopedia of Type Strains, Phase IV (KMG-IV): sequencing the most valuable type-strain genomes for metagenomic binning, comparative biology and taxonomic classification.</title>
        <authorList>
            <person name="Goeker M."/>
        </authorList>
    </citation>
    <scope>NUCLEOTIDE SEQUENCE [LARGE SCALE GENOMIC DNA]</scope>
    <source>
        <strain evidence="2 3">DSM 27651</strain>
    </source>
</reference>
<keyword evidence="1" id="KW-0812">Transmembrane</keyword>
<evidence type="ECO:0000313" key="3">
    <source>
        <dbReference type="Proteomes" id="UP000734218"/>
    </source>
</evidence>
<evidence type="ECO:0000313" key="2">
    <source>
        <dbReference type="EMBL" id="NJC33727.1"/>
    </source>
</evidence>
<gene>
    <name evidence="2" type="ORF">GGR88_001201</name>
</gene>
<organism evidence="2 3">
    <name type="scientific">Sphingomonas jejuensis</name>
    <dbReference type="NCBI Taxonomy" id="904715"/>
    <lineage>
        <taxon>Bacteria</taxon>
        <taxon>Pseudomonadati</taxon>
        <taxon>Pseudomonadota</taxon>
        <taxon>Alphaproteobacteria</taxon>
        <taxon>Sphingomonadales</taxon>
        <taxon>Sphingomonadaceae</taxon>
        <taxon>Sphingomonas</taxon>
    </lineage>
</organism>
<protein>
    <recommendedName>
        <fullName evidence="4">Exopolysaccharide biosynthesis protein</fullName>
    </recommendedName>
</protein>
<dbReference type="Pfam" id="PF06055">
    <property type="entry name" value="ExoD"/>
    <property type="match status" value="1"/>
</dbReference>
<dbReference type="RefSeq" id="WP_167953680.1">
    <property type="nucleotide sequence ID" value="NZ_JAATJE010000001.1"/>
</dbReference>
<dbReference type="PIRSF" id="PIRSF033239">
    <property type="entry name" value="ExoD"/>
    <property type="match status" value="1"/>
</dbReference>
<dbReference type="EMBL" id="JAATJE010000001">
    <property type="protein sequence ID" value="NJC33727.1"/>
    <property type="molecule type" value="Genomic_DNA"/>
</dbReference>
<comment type="caution">
    <text evidence="2">The sequence shown here is derived from an EMBL/GenBank/DDBJ whole genome shotgun (WGS) entry which is preliminary data.</text>
</comment>
<keyword evidence="3" id="KW-1185">Reference proteome</keyword>
<proteinExistence type="predicted"/>
<dbReference type="Proteomes" id="UP000734218">
    <property type="component" value="Unassembled WGS sequence"/>
</dbReference>
<dbReference type="InterPro" id="IPR010331">
    <property type="entry name" value="ExoD"/>
</dbReference>
<sequence length="197" mass="20892">MAGDQQDGGVGDILDRLKEAGEKQDRMTIGTLRDEMGQRSYGPFLLVPALIEISPIGGIPGVPTALAAIIILFAAQMLMGRKSFWLPGFVERRSLSGRKLVKATEKLRGIGRWLDRWFHGRLRRLTEGPWVKVAAALSILLALTVPPLELLPFASTAPMAAIAMFGLALLVHDGALMIAGSLLSGVAVAVGLGSIGG</sequence>
<dbReference type="PANTHER" id="PTHR41795">
    <property type="entry name" value="EXOPOLYSACCHARIDE SYNTHESIS PROTEIN"/>
    <property type="match status" value="1"/>
</dbReference>